<dbReference type="SUPFAM" id="SSF54768">
    <property type="entry name" value="dsRNA-binding domain-like"/>
    <property type="match status" value="1"/>
</dbReference>
<comment type="caution">
    <text evidence="5">The sequence shown here is derived from an EMBL/GenBank/DDBJ whole genome shotgun (WGS) entry which is preliminary data.</text>
</comment>
<evidence type="ECO:0000313" key="6">
    <source>
        <dbReference type="Proteomes" id="UP000789595"/>
    </source>
</evidence>
<evidence type="ECO:0000256" key="1">
    <source>
        <dbReference type="ARBA" id="ARBA00006638"/>
    </source>
</evidence>
<feature type="region of interest" description="Disordered" evidence="4">
    <location>
        <begin position="124"/>
        <end position="200"/>
    </location>
</feature>
<protein>
    <submittedName>
        <fullName evidence="5">Uncharacterized protein</fullName>
    </submittedName>
</protein>
<dbReference type="GO" id="GO:0006310">
    <property type="term" value="P:DNA recombination"/>
    <property type="evidence" value="ECO:0007669"/>
    <property type="project" value="UniProtKB-ARBA"/>
</dbReference>
<name>A0A8J2SSS7_9STRA</name>
<dbReference type="Pfam" id="PF04098">
    <property type="entry name" value="Rad52_Rad22"/>
    <property type="match status" value="1"/>
</dbReference>
<dbReference type="Proteomes" id="UP000789595">
    <property type="component" value="Unassembled WGS sequence"/>
</dbReference>
<dbReference type="AlphaFoldDB" id="A0A8J2SSS7"/>
<keyword evidence="6" id="KW-1185">Reference proteome</keyword>
<dbReference type="OrthoDB" id="206565at2759"/>
<gene>
    <name evidence="5" type="ORF">PECAL_3P24140</name>
</gene>
<feature type="compositionally biased region" description="Gly residues" evidence="4">
    <location>
        <begin position="189"/>
        <end position="200"/>
    </location>
</feature>
<keyword evidence="3" id="KW-0234">DNA repair</keyword>
<dbReference type="Gene3D" id="3.30.390.80">
    <property type="entry name" value="DNA repair protein Rad52/59/22"/>
    <property type="match status" value="1"/>
</dbReference>
<evidence type="ECO:0000313" key="5">
    <source>
        <dbReference type="EMBL" id="CAH0372419.1"/>
    </source>
</evidence>
<dbReference type="InterPro" id="IPR041247">
    <property type="entry name" value="Rad52_fam"/>
</dbReference>
<feature type="non-terminal residue" evidence="5">
    <location>
        <position position="1"/>
    </location>
</feature>
<evidence type="ECO:0000256" key="3">
    <source>
        <dbReference type="ARBA" id="ARBA00023204"/>
    </source>
</evidence>
<dbReference type="EMBL" id="CAKKNE010000003">
    <property type="protein sequence ID" value="CAH0372419.1"/>
    <property type="molecule type" value="Genomic_DNA"/>
</dbReference>
<feature type="compositionally biased region" description="Low complexity" evidence="4">
    <location>
        <begin position="32"/>
        <end position="49"/>
    </location>
</feature>
<reference evidence="5" key="1">
    <citation type="submission" date="2021-11" db="EMBL/GenBank/DDBJ databases">
        <authorList>
            <consortium name="Genoscope - CEA"/>
            <person name="William W."/>
        </authorList>
    </citation>
    <scope>NUCLEOTIDE SEQUENCE</scope>
</reference>
<dbReference type="InterPro" id="IPR042525">
    <property type="entry name" value="Rad52_Rad59_Rad22_sf"/>
</dbReference>
<proteinExistence type="inferred from homology"/>
<accession>A0A8J2SSS7</accession>
<feature type="compositionally biased region" description="Basic residues" evidence="4">
    <location>
        <begin position="157"/>
        <end position="166"/>
    </location>
</feature>
<organism evidence="5 6">
    <name type="scientific">Pelagomonas calceolata</name>
    <dbReference type="NCBI Taxonomy" id="35677"/>
    <lineage>
        <taxon>Eukaryota</taxon>
        <taxon>Sar</taxon>
        <taxon>Stramenopiles</taxon>
        <taxon>Ochrophyta</taxon>
        <taxon>Pelagophyceae</taxon>
        <taxon>Pelagomonadales</taxon>
        <taxon>Pelagomonadaceae</taxon>
        <taxon>Pelagomonas</taxon>
    </lineage>
</organism>
<dbReference type="GO" id="GO:0006302">
    <property type="term" value="P:double-strand break repair"/>
    <property type="evidence" value="ECO:0007669"/>
    <property type="project" value="UniProtKB-ARBA"/>
</dbReference>
<sequence>MYDRSRDPGPPKLVLRHTGATCAHIAGKTGRRPAQPHAARRTPTAAAMEEPPRHEDHEDDAIVARAHARWGPRGWSSNVMDVTVESDRKMSDATWRAGATAVVRVTLADGNCYHEDVGHATATGRDREEALGAAKAAAVKDGKRRGRGVASSTPSSRRLRGGRHRFPSQADAALLRRPRGGAVPRYGGAARGTGGGTGGG</sequence>
<comment type="similarity">
    <text evidence="1">Belongs to the RAD52 family.</text>
</comment>
<evidence type="ECO:0000256" key="4">
    <source>
        <dbReference type="SAM" id="MobiDB-lite"/>
    </source>
</evidence>
<feature type="region of interest" description="Disordered" evidence="4">
    <location>
        <begin position="1"/>
        <end position="58"/>
    </location>
</feature>
<evidence type="ECO:0000256" key="2">
    <source>
        <dbReference type="ARBA" id="ARBA00022763"/>
    </source>
</evidence>
<keyword evidence="2" id="KW-0227">DNA damage</keyword>